<reference evidence="1" key="1">
    <citation type="journal article" date="2019" name="Sci. Rep.">
        <title>Draft genome of Tanacetum cinerariifolium, the natural source of mosquito coil.</title>
        <authorList>
            <person name="Yamashiro T."/>
            <person name="Shiraishi A."/>
            <person name="Satake H."/>
            <person name="Nakayama K."/>
        </authorList>
    </citation>
    <scope>NUCLEOTIDE SEQUENCE</scope>
</reference>
<organism evidence="1">
    <name type="scientific">Tanacetum cinerariifolium</name>
    <name type="common">Dalmatian daisy</name>
    <name type="synonym">Chrysanthemum cinerariifolium</name>
    <dbReference type="NCBI Taxonomy" id="118510"/>
    <lineage>
        <taxon>Eukaryota</taxon>
        <taxon>Viridiplantae</taxon>
        <taxon>Streptophyta</taxon>
        <taxon>Embryophyta</taxon>
        <taxon>Tracheophyta</taxon>
        <taxon>Spermatophyta</taxon>
        <taxon>Magnoliopsida</taxon>
        <taxon>eudicotyledons</taxon>
        <taxon>Gunneridae</taxon>
        <taxon>Pentapetalae</taxon>
        <taxon>asterids</taxon>
        <taxon>campanulids</taxon>
        <taxon>Asterales</taxon>
        <taxon>Asteraceae</taxon>
        <taxon>Asteroideae</taxon>
        <taxon>Anthemideae</taxon>
        <taxon>Anthemidinae</taxon>
        <taxon>Tanacetum</taxon>
    </lineage>
</organism>
<name>A0A699HEV8_TANCI</name>
<proteinExistence type="predicted"/>
<dbReference type="EMBL" id="BKCJ010152795">
    <property type="protein sequence ID" value="GEY11315.1"/>
    <property type="molecule type" value="Genomic_DNA"/>
</dbReference>
<gene>
    <name evidence="1" type="ORF">Tci_383289</name>
</gene>
<protein>
    <submittedName>
        <fullName evidence="1">Uncharacterized protein</fullName>
    </submittedName>
</protein>
<accession>A0A699HEV8</accession>
<sequence length="243" mass="28203">MVVDDIVVDDEVMITGERDTDDYIFYENVDPSKGYSAMESFWQELVPDLYMAGYYSLDDPNTEGLLFDDIELLIRNRPHCARFTVAKSGNNIESLYLKTQSSYSRVVYKKANDCDVMLIELIKNNDDLSEEDLDENYDVLREEEFEGYYFNKFLTKSKLAYHKYLMSAPFSSMIMSNLIIVEGIHLNLKIPCNIGHVLVGRAYIDLDSPLYIMSKGCYNWIMTTPLEPRKDSKSPSRINNFMR</sequence>
<comment type="caution">
    <text evidence="1">The sequence shown here is derived from an EMBL/GenBank/DDBJ whole genome shotgun (WGS) entry which is preliminary data.</text>
</comment>
<dbReference type="AlphaFoldDB" id="A0A699HEV8"/>
<evidence type="ECO:0000313" key="1">
    <source>
        <dbReference type="EMBL" id="GEY11315.1"/>
    </source>
</evidence>